<feature type="transmembrane region" description="Helical" evidence="1">
    <location>
        <begin position="125"/>
        <end position="147"/>
    </location>
</feature>
<accession>A0A917SDH7</accession>
<keyword evidence="3" id="KW-1185">Reference proteome</keyword>
<keyword evidence="1" id="KW-1133">Transmembrane helix</keyword>
<keyword evidence="1" id="KW-0472">Membrane</keyword>
<reference evidence="2" key="1">
    <citation type="journal article" date="2014" name="Int. J. Syst. Evol. Microbiol.">
        <title>Complete genome sequence of Corynebacterium casei LMG S-19264T (=DSM 44701T), isolated from a smear-ripened cheese.</title>
        <authorList>
            <consortium name="US DOE Joint Genome Institute (JGI-PGF)"/>
            <person name="Walter F."/>
            <person name="Albersmeier A."/>
            <person name="Kalinowski J."/>
            <person name="Ruckert C."/>
        </authorList>
    </citation>
    <scope>NUCLEOTIDE SEQUENCE</scope>
    <source>
        <strain evidence="2">CGMCC 4.7306</strain>
    </source>
</reference>
<dbReference type="RefSeq" id="WP_188896485.1">
    <property type="nucleotide sequence ID" value="NZ_BMMZ01000008.1"/>
</dbReference>
<reference evidence="2" key="2">
    <citation type="submission" date="2020-09" db="EMBL/GenBank/DDBJ databases">
        <authorList>
            <person name="Sun Q."/>
            <person name="Zhou Y."/>
        </authorList>
    </citation>
    <scope>NUCLEOTIDE SEQUENCE</scope>
    <source>
        <strain evidence="2">CGMCC 4.7306</strain>
    </source>
</reference>
<organism evidence="2 3">
    <name type="scientific">Microlunatus endophyticus</name>
    <dbReference type="NCBI Taxonomy" id="1716077"/>
    <lineage>
        <taxon>Bacteria</taxon>
        <taxon>Bacillati</taxon>
        <taxon>Actinomycetota</taxon>
        <taxon>Actinomycetes</taxon>
        <taxon>Propionibacteriales</taxon>
        <taxon>Propionibacteriaceae</taxon>
        <taxon>Microlunatus</taxon>
    </lineage>
</organism>
<dbReference type="Proteomes" id="UP000613840">
    <property type="component" value="Unassembled WGS sequence"/>
</dbReference>
<keyword evidence="1" id="KW-0812">Transmembrane</keyword>
<proteinExistence type="predicted"/>
<dbReference type="AlphaFoldDB" id="A0A917SDH7"/>
<comment type="caution">
    <text evidence="2">The sequence shown here is derived from an EMBL/GenBank/DDBJ whole genome shotgun (WGS) entry which is preliminary data.</text>
</comment>
<evidence type="ECO:0000313" key="2">
    <source>
        <dbReference type="EMBL" id="GGL72298.1"/>
    </source>
</evidence>
<evidence type="ECO:0000313" key="3">
    <source>
        <dbReference type="Proteomes" id="UP000613840"/>
    </source>
</evidence>
<evidence type="ECO:0000256" key="1">
    <source>
        <dbReference type="SAM" id="Phobius"/>
    </source>
</evidence>
<sequence>MSVAIRWLGFLGAWLLVAGPLYQGVLELLEQDVDRAGLQSTIEGLQPPGPLDRRWWLLPPVMIVLRRRRDAEFHQQVLSRMTPEQLAERSSLIQKATGWFIVAAGALLLATKETWELAEPNEWPIWAFVAALIVMACLAGGCALLAFTHHQTLRRTLPPE</sequence>
<name>A0A917SDH7_9ACTN</name>
<protein>
    <submittedName>
        <fullName evidence="2">Uncharacterized protein</fullName>
    </submittedName>
</protein>
<gene>
    <name evidence="2" type="ORF">GCM10011575_33310</name>
</gene>
<dbReference type="EMBL" id="BMMZ01000008">
    <property type="protein sequence ID" value="GGL72298.1"/>
    <property type="molecule type" value="Genomic_DNA"/>
</dbReference>